<dbReference type="OMA" id="SCWVESH"/>
<proteinExistence type="predicted"/>
<accession>G9MJN6</accession>
<reference evidence="2 3" key="1">
    <citation type="journal article" date="2011" name="Genome Biol.">
        <title>Comparative genome sequence analysis underscores mycoparasitism as the ancestral life style of Trichoderma.</title>
        <authorList>
            <person name="Kubicek C.P."/>
            <person name="Herrera-Estrella A."/>
            <person name="Seidl-Seiboth V."/>
            <person name="Martinez D.A."/>
            <person name="Druzhinina I.S."/>
            <person name="Thon M."/>
            <person name="Zeilinger S."/>
            <person name="Casas-Flores S."/>
            <person name="Horwitz B.A."/>
            <person name="Mukherjee P.K."/>
            <person name="Mukherjee M."/>
            <person name="Kredics L."/>
            <person name="Alcaraz L.D."/>
            <person name="Aerts A."/>
            <person name="Antal Z."/>
            <person name="Atanasova L."/>
            <person name="Cervantes-Badillo M.G."/>
            <person name="Challacombe J."/>
            <person name="Chertkov O."/>
            <person name="McCluskey K."/>
            <person name="Coulpier F."/>
            <person name="Deshpande N."/>
            <person name="von Doehren H."/>
            <person name="Ebbole D.J."/>
            <person name="Esquivel-Naranjo E.U."/>
            <person name="Fekete E."/>
            <person name="Flipphi M."/>
            <person name="Glaser F."/>
            <person name="Gomez-Rodriguez E.Y."/>
            <person name="Gruber S."/>
            <person name="Han C."/>
            <person name="Henrissat B."/>
            <person name="Hermosa R."/>
            <person name="Hernandez-Onate M."/>
            <person name="Karaffa L."/>
            <person name="Kosti I."/>
            <person name="Le Crom S."/>
            <person name="Lindquist E."/>
            <person name="Lucas S."/>
            <person name="Luebeck M."/>
            <person name="Luebeck P.S."/>
            <person name="Margeot A."/>
            <person name="Metz B."/>
            <person name="Misra M."/>
            <person name="Nevalainen H."/>
            <person name="Omann M."/>
            <person name="Packer N."/>
            <person name="Perrone G."/>
            <person name="Uresti-Rivera E.E."/>
            <person name="Salamov A."/>
            <person name="Schmoll M."/>
            <person name="Seiboth B."/>
            <person name="Shapiro H."/>
            <person name="Sukno S."/>
            <person name="Tamayo-Ramos J.A."/>
            <person name="Tisch D."/>
            <person name="Wiest A."/>
            <person name="Wilkinson H.H."/>
            <person name="Zhang M."/>
            <person name="Coutinho P.M."/>
            <person name="Kenerley C.M."/>
            <person name="Monte E."/>
            <person name="Baker S.E."/>
            <person name="Grigoriev I.V."/>
        </authorList>
    </citation>
    <scope>NUCLEOTIDE SEQUENCE [LARGE SCALE GENOMIC DNA]</scope>
    <source>
        <strain evidence="3">Gv29-8 / FGSC 10586</strain>
    </source>
</reference>
<evidence type="ECO:0000313" key="2">
    <source>
        <dbReference type="EMBL" id="EHK25699.1"/>
    </source>
</evidence>
<name>G9MJN6_HYPVG</name>
<evidence type="ECO:0000313" key="3">
    <source>
        <dbReference type="Proteomes" id="UP000007115"/>
    </source>
</evidence>
<comment type="caution">
    <text evidence="2">The sequence shown here is derived from an EMBL/GenBank/DDBJ whole genome shotgun (WGS) entry which is preliminary data.</text>
</comment>
<dbReference type="Proteomes" id="UP000007115">
    <property type="component" value="Unassembled WGS sequence"/>
</dbReference>
<dbReference type="HOGENOM" id="CLU_1643932_0_0_1"/>
<gene>
    <name evidence="2" type="ORF">TRIVIDRAFT_62366</name>
</gene>
<protein>
    <submittedName>
        <fullName evidence="2">Uncharacterized protein</fullName>
    </submittedName>
</protein>
<feature type="compositionally biased region" description="Basic and acidic residues" evidence="1">
    <location>
        <begin position="30"/>
        <end position="49"/>
    </location>
</feature>
<feature type="region of interest" description="Disordered" evidence="1">
    <location>
        <begin position="21"/>
        <end position="55"/>
    </location>
</feature>
<dbReference type="InParanoid" id="G9MJN6"/>
<keyword evidence="3" id="KW-1185">Reference proteome</keyword>
<organism evidence="2 3">
    <name type="scientific">Hypocrea virens (strain Gv29-8 / FGSC 10586)</name>
    <name type="common">Gliocladium virens</name>
    <name type="synonym">Trichoderma virens</name>
    <dbReference type="NCBI Taxonomy" id="413071"/>
    <lineage>
        <taxon>Eukaryota</taxon>
        <taxon>Fungi</taxon>
        <taxon>Dikarya</taxon>
        <taxon>Ascomycota</taxon>
        <taxon>Pezizomycotina</taxon>
        <taxon>Sordariomycetes</taxon>
        <taxon>Hypocreomycetidae</taxon>
        <taxon>Hypocreales</taxon>
        <taxon>Hypocreaceae</taxon>
        <taxon>Trichoderma</taxon>
    </lineage>
</organism>
<dbReference type="EMBL" id="ABDF02000003">
    <property type="protein sequence ID" value="EHK25699.1"/>
    <property type="molecule type" value="Genomic_DNA"/>
</dbReference>
<dbReference type="GeneID" id="25796339"/>
<dbReference type="VEuPathDB" id="FungiDB:TRIVIDRAFT_62366"/>
<evidence type="ECO:0000256" key="1">
    <source>
        <dbReference type="SAM" id="MobiDB-lite"/>
    </source>
</evidence>
<dbReference type="RefSeq" id="XP_013959901.1">
    <property type="nucleotide sequence ID" value="XM_014104426.1"/>
</dbReference>
<dbReference type="eggNOG" id="ENOG502T4D2">
    <property type="taxonomic scope" value="Eukaryota"/>
</dbReference>
<dbReference type="OrthoDB" id="5058048at2759"/>
<sequence length="161" mass="18419">MENVGIITGLRVIWQTAKHHHHHHNHCSHHTPDKDNNDNNDTRKQENRQKAANTAPMAYRMPHDRDRRVYIILHQDGMIVTILGVYEELQDANRDCLFQASQGGIDLLQESPTTGPDKHHLTPIEPARWDTPDGVSCWVESHTVEPSRFVSSNVQTRRANG</sequence>
<dbReference type="AlphaFoldDB" id="G9MJN6"/>